<protein>
    <submittedName>
        <fullName evidence="2">Uncharacterized protein</fullName>
    </submittedName>
</protein>
<feature type="transmembrane region" description="Helical" evidence="1">
    <location>
        <begin position="6"/>
        <end position="21"/>
    </location>
</feature>
<feature type="transmembrane region" description="Helical" evidence="1">
    <location>
        <begin position="33"/>
        <end position="51"/>
    </location>
</feature>
<proteinExistence type="predicted"/>
<gene>
    <name evidence="2" type="ORF">JJD71_26460</name>
</gene>
<keyword evidence="1" id="KW-1133">Transmembrane helix</keyword>
<reference evidence="2 3" key="1">
    <citation type="submission" date="2021-01" db="EMBL/GenBank/DDBJ databases">
        <title>Antibiotic resistance and phylogeny of Pseudomonas spp. isolated over three decades from chicken meat in the Norwegian food chain.</title>
        <authorList>
            <person name="Moen B."/>
        </authorList>
    </citation>
    <scope>NUCLEOTIDE SEQUENCE [LARGE SCALE GENOMIC DNA]</scope>
    <source>
        <strain evidence="2 3">MF6766</strain>
    </source>
</reference>
<evidence type="ECO:0000313" key="2">
    <source>
        <dbReference type="EMBL" id="MBK3462613.1"/>
    </source>
</evidence>
<sequence>MKGLSILFNIASLACLAYLMIDKGMPRNDEWGIIIAFAGANITSLIVILTAKDSSFLGLWLQRKKLEEQQKINKLNSQKD</sequence>
<keyword evidence="1" id="KW-0812">Transmembrane</keyword>
<dbReference type="PROSITE" id="PS51257">
    <property type="entry name" value="PROKAR_LIPOPROTEIN"/>
    <property type="match status" value="1"/>
</dbReference>
<name>A0ABS1H0V7_9PSED</name>
<dbReference type="Proteomes" id="UP000620382">
    <property type="component" value="Unassembled WGS sequence"/>
</dbReference>
<dbReference type="RefSeq" id="WP_200657650.1">
    <property type="nucleotide sequence ID" value="NZ_JAENSR010000009.1"/>
</dbReference>
<evidence type="ECO:0000256" key="1">
    <source>
        <dbReference type="SAM" id="Phobius"/>
    </source>
</evidence>
<evidence type="ECO:0000313" key="3">
    <source>
        <dbReference type="Proteomes" id="UP000620382"/>
    </source>
</evidence>
<organism evidence="2 3">
    <name type="scientific">Pseudomonas haemolytica</name>
    <dbReference type="NCBI Taxonomy" id="2600065"/>
    <lineage>
        <taxon>Bacteria</taxon>
        <taxon>Pseudomonadati</taxon>
        <taxon>Pseudomonadota</taxon>
        <taxon>Gammaproteobacteria</taxon>
        <taxon>Pseudomonadales</taxon>
        <taxon>Pseudomonadaceae</taxon>
        <taxon>Pseudomonas</taxon>
    </lineage>
</organism>
<keyword evidence="1" id="KW-0472">Membrane</keyword>
<keyword evidence="3" id="KW-1185">Reference proteome</keyword>
<accession>A0ABS1H0V7</accession>
<dbReference type="EMBL" id="JAENSR010000009">
    <property type="protein sequence ID" value="MBK3462613.1"/>
    <property type="molecule type" value="Genomic_DNA"/>
</dbReference>
<comment type="caution">
    <text evidence="2">The sequence shown here is derived from an EMBL/GenBank/DDBJ whole genome shotgun (WGS) entry which is preliminary data.</text>
</comment>